<dbReference type="InterPro" id="IPR026992">
    <property type="entry name" value="DIOX_N"/>
</dbReference>
<name>A0A317VJN1_9EURO</name>
<dbReference type="SUPFAM" id="SSF51197">
    <property type="entry name" value="Clavaminate synthase-like"/>
    <property type="match status" value="1"/>
</dbReference>
<protein>
    <submittedName>
        <fullName evidence="4">Clavaminate synthase-like protein</fullName>
    </submittedName>
</protein>
<dbReference type="Pfam" id="PF14226">
    <property type="entry name" value="DIOX_N"/>
    <property type="match status" value="1"/>
</dbReference>
<sequence length="306" mass="34313">MESGIRSPCLIDLRSDVDVDVDVDVDGVLALYQIPTDHIYSGHQNQHQQTDTDADTDIDIDIDAGADASRLRLEKYEIPGKTRRRRRSGHKQSTTWNLVTLDLSLFDEPGGKEKLAAQLKDAAHGVGFFGPTQDQISRQYAIGQAFYALPFSEQLKHRAPLEEGNYNGYRSLGKLPDEDALVRGHRYEANCDSALRYMMSGARSKEENDRCNNLYTRGHTAFGSLTFVFQQPVAALQVKRSWEWLRIPEGHVAVNIGDIVEFLSNGYLKSGVHRVISPPEDQASVDRLGLLYFVRPSDEMDLEVCG</sequence>
<dbReference type="InterPro" id="IPR044861">
    <property type="entry name" value="IPNS-like_FE2OG_OXY"/>
</dbReference>
<accession>A0A317VJN1</accession>
<reference evidence="4 5" key="1">
    <citation type="submission" date="2016-12" db="EMBL/GenBank/DDBJ databases">
        <title>The genomes of Aspergillus section Nigri reveals drivers in fungal speciation.</title>
        <authorList>
            <consortium name="DOE Joint Genome Institute"/>
            <person name="Vesth T.C."/>
            <person name="Nybo J."/>
            <person name="Theobald S."/>
            <person name="Brandl J."/>
            <person name="Frisvad J.C."/>
            <person name="Nielsen K.F."/>
            <person name="Lyhne E.K."/>
            <person name="Kogle M.E."/>
            <person name="Kuo A."/>
            <person name="Riley R."/>
            <person name="Clum A."/>
            <person name="Nolan M."/>
            <person name="Lipzen A."/>
            <person name="Salamov A."/>
            <person name="Henrissat B."/>
            <person name="Wiebenga A."/>
            <person name="De Vries R.P."/>
            <person name="Grigoriev I.V."/>
            <person name="Mortensen U.H."/>
            <person name="Andersen M.R."/>
            <person name="Baker S.E."/>
        </authorList>
    </citation>
    <scope>NUCLEOTIDE SEQUENCE [LARGE SCALE GENOMIC DNA]</scope>
    <source>
        <strain evidence="4 5">CBS 117.55</strain>
    </source>
</reference>
<feature type="domain" description="Non-haem dioxygenase N-terminal" evidence="3">
    <location>
        <begin position="101"/>
        <end position="174"/>
    </location>
</feature>
<keyword evidence="5" id="KW-1185">Reference proteome</keyword>
<dbReference type="PANTHER" id="PTHR47990">
    <property type="entry name" value="2-OXOGLUTARATE (2OG) AND FE(II)-DEPENDENT OXYGENASE SUPERFAMILY PROTEIN-RELATED"/>
    <property type="match status" value="1"/>
</dbReference>
<dbReference type="Gene3D" id="2.60.120.330">
    <property type="entry name" value="B-lactam Antibiotic, Isopenicillin N Synthase, Chain"/>
    <property type="match status" value="2"/>
</dbReference>
<evidence type="ECO:0000313" key="4">
    <source>
        <dbReference type="EMBL" id="PWY73649.1"/>
    </source>
</evidence>
<evidence type="ECO:0000259" key="3">
    <source>
        <dbReference type="Pfam" id="PF14226"/>
    </source>
</evidence>
<evidence type="ECO:0000313" key="5">
    <source>
        <dbReference type="Proteomes" id="UP000247233"/>
    </source>
</evidence>
<gene>
    <name evidence="4" type="ORF">BO70DRAFT_431416</name>
</gene>
<dbReference type="AlphaFoldDB" id="A0A317VJN1"/>
<organism evidence="4 5">
    <name type="scientific">Aspergillus heteromorphus CBS 117.55</name>
    <dbReference type="NCBI Taxonomy" id="1448321"/>
    <lineage>
        <taxon>Eukaryota</taxon>
        <taxon>Fungi</taxon>
        <taxon>Dikarya</taxon>
        <taxon>Ascomycota</taxon>
        <taxon>Pezizomycotina</taxon>
        <taxon>Eurotiomycetes</taxon>
        <taxon>Eurotiomycetidae</taxon>
        <taxon>Eurotiales</taxon>
        <taxon>Aspergillaceae</taxon>
        <taxon>Aspergillus</taxon>
        <taxon>Aspergillus subgen. Circumdati</taxon>
    </lineage>
</organism>
<dbReference type="OrthoDB" id="406156at2759"/>
<feature type="domain" description="Isopenicillin N synthase-like Fe(2+) 2OG dioxygenase" evidence="2">
    <location>
        <begin position="207"/>
        <end position="295"/>
    </location>
</feature>
<dbReference type="EMBL" id="MSFL01000024">
    <property type="protein sequence ID" value="PWY73649.1"/>
    <property type="molecule type" value="Genomic_DNA"/>
</dbReference>
<dbReference type="STRING" id="1448321.A0A317VJN1"/>
<proteinExistence type="inferred from homology"/>
<dbReference type="VEuPathDB" id="FungiDB:BO70DRAFT_431416"/>
<comment type="similarity">
    <text evidence="1">Belongs to the iron/ascorbate-dependent oxidoreductase family.</text>
</comment>
<dbReference type="InterPro" id="IPR050231">
    <property type="entry name" value="Iron_ascorbate_oxido_reductase"/>
</dbReference>
<dbReference type="GeneID" id="37070474"/>
<comment type="caution">
    <text evidence="4">The sequence shown here is derived from an EMBL/GenBank/DDBJ whole genome shotgun (WGS) entry which is preliminary data.</text>
</comment>
<dbReference type="Proteomes" id="UP000247233">
    <property type="component" value="Unassembled WGS sequence"/>
</dbReference>
<dbReference type="RefSeq" id="XP_025396820.1">
    <property type="nucleotide sequence ID" value="XM_025548237.1"/>
</dbReference>
<evidence type="ECO:0000259" key="2">
    <source>
        <dbReference type="Pfam" id="PF03171"/>
    </source>
</evidence>
<evidence type="ECO:0000256" key="1">
    <source>
        <dbReference type="ARBA" id="ARBA00008056"/>
    </source>
</evidence>
<dbReference type="Pfam" id="PF03171">
    <property type="entry name" value="2OG-FeII_Oxy"/>
    <property type="match status" value="1"/>
</dbReference>
<dbReference type="InterPro" id="IPR027443">
    <property type="entry name" value="IPNS-like_sf"/>
</dbReference>